<accession>A0AAE3SG10</accession>
<sequence>MKLKYIIIPILILLVGCKEEWLELSNPNLQTTETFWQKEADVKAGVSAAYMGLLYDGTFLRFAPFALNLKGDDIQSFSPWPVLSLTGKFSLAGDPIMAQWPWTSFYGVINRANQVLENIDNVDFASTATYNQYKGEALFLRALSHYYLVSFYNNIPLVMRTYQGDSDLYPTQSSPADTWAAIIADFTEAASLLPTTYDETNLGRATKGAALAFAGKAYLMNHDYSNASALLKQVIDLNIYDLVDNYADNFTISNENNIESIFEIQLDRSVGGTVLGWVSQPSANWSKTTAHAITFAPTPFGFGDAAATQWIYDEYMIEKDIDGNVDPRALVSMSYDDPECTMYGTPFREAFDASRWNSVFIRKYTNAYSSERANETDWRSDINERVMRYAEVLMMYAECQYELGNPGVAADYIQMVRDRSNLPDISDAIAAMGSEDFYSQLSHDKVLEFAFEGIRFEDIVRWGWLYDTNRLNELKAHDSEFSGYIAGREYFPIPPAELDKNPNYEQNTGW</sequence>
<dbReference type="Gene3D" id="1.25.40.390">
    <property type="match status" value="1"/>
</dbReference>
<dbReference type="CDD" id="cd08977">
    <property type="entry name" value="SusD"/>
    <property type="match status" value="1"/>
</dbReference>
<dbReference type="SUPFAM" id="SSF48452">
    <property type="entry name" value="TPR-like"/>
    <property type="match status" value="1"/>
</dbReference>
<keyword evidence="9" id="KW-1185">Reference proteome</keyword>
<comment type="caution">
    <text evidence="8">The sequence shown here is derived from an EMBL/GenBank/DDBJ whole genome shotgun (WGS) entry which is preliminary data.</text>
</comment>
<dbReference type="EMBL" id="JAPDPJ010000019">
    <property type="protein sequence ID" value="MCW3786798.1"/>
    <property type="molecule type" value="Genomic_DNA"/>
</dbReference>
<evidence type="ECO:0000313" key="9">
    <source>
        <dbReference type="Proteomes" id="UP001209229"/>
    </source>
</evidence>
<reference evidence="8" key="1">
    <citation type="submission" date="2022-10" db="EMBL/GenBank/DDBJ databases">
        <authorList>
            <person name="Yu W.X."/>
        </authorList>
    </citation>
    <scope>NUCLEOTIDE SEQUENCE</scope>
    <source>
        <strain evidence="8">AAT</strain>
    </source>
</reference>
<gene>
    <name evidence="8" type="ORF">OM075_09985</name>
</gene>
<dbReference type="PROSITE" id="PS51257">
    <property type="entry name" value="PROKAR_LIPOPROTEIN"/>
    <property type="match status" value="1"/>
</dbReference>
<evidence type="ECO:0000256" key="1">
    <source>
        <dbReference type="ARBA" id="ARBA00004442"/>
    </source>
</evidence>
<dbReference type="InterPro" id="IPR012944">
    <property type="entry name" value="SusD_RagB_dom"/>
</dbReference>
<keyword evidence="5" id="KW-0998">Cell outer membrane</keyword>
<comment type="similarity">
    <text evidence="2">Belongs to the SusD family.</text>
</comment>
<proteinExistence type="inferred from homology"/>
<dbReference type="Proteomes" id="UP001209229">
    <property type="component" value="Unassembled WGS sequence"/>
</dbReference>
<name>A0AAE3SG10_9BACT</name>
<dbReference type="Pfam" id="PF07980">
    <property type="entry name" value="SusD_RagB"/>
    <property type="match status" value="1"/>
</dbReference>
<feature type="domain" description="SusD-like N-terminal" evidence="7">
    <location>
        <begin position="101"/>
        <end position="219"/>
    </location>
</feature>
<evidence type="ECO:0000259" key="6">
    <source>
        <dbReference type="Pfam" id="PF07980"/>
    </source>
</evidence>
<evidence type="ECO:0000313" key="8">
    <source>
        <dbReference type="EMBL" id="MCW3786798.1"/>
    </source>
</evidence>
<evidence type="ECO:0000256" key="4">
    <source>
        <dbReference type="ARBA" id="ARBA00023136"/>
    </source>
</evidence>
<dbReference type="GO" id="GO:0009279">
    <property type="term" value="C:cell outer membrane"/>
    <property type="evidence" value="ECO:0007669"/>
    <property type="project" value="UniProtKB-SubCell"/>
</dbReference>
<organism evidence="8 9">
    <name type="scientific">Plebeiibacterium sediminum</name>
    <dbReference type="NCBI Taxonomy" id="2992112"/>
    <lineage>
        <taxon>Bacteria</taxon>
        <taxon>Pseudomonadati</taxon>
        <taxon>Bacteroidota</taxon>
        <taxon>Bacteroidia</taxon>
        <taxon>Marinilabiliales</taxon>
        <taxon>Marinilabiliaceae</taxon>
        <taxon>Plebeiibacterium</taxon>
    </lineage>
</organism>
<dbReference type="InterPro" id="IPR011990">
    <property type="entry name" value="TPR-like_helical_dom_sf"/>
</dbReference>
<dbReference type="InterPro" id="IPR033985">
    <property type="entry name" value="SusD-like_N"/>
</dbReference>
<comment type="subcellular location">
    <subcellularLocation>
        <location evidence="1">Cell outer membrane</location>
    </subcellularLocation>
</comment>
<evidence type="ECO:0000256" key="5">
    <source>
        <dbReference type="ARBA" id="ARBA00023237"/>
    </source>
</evidence>
<keyword evidence="3" id="KW-0732">Signal</keyword>
<keyword evidence="4" id="KW-0472">Membrane</keyword>
<evidence type="ECO:0000259" key="7">
    <source>
        <dbReference type="Pfam" id="PF14322"/>
    </source>
</evidence>
<dbReference type="RefSeq" id="WP_301190363.1">
    <property type="nucleotide sequence ID" value="NZ_JAPDPJ010000019.1"/>
</dbReference>
<evidence type="ECO:0000256" key="2">
    <source>
        <dbReference type="ARBA" id="ARBA00006275"/>
    </source>
</evidence>
<evidence type="ECO:0000256" key="3">
    <source>
        <dbReference type="ARBA" id="ARBA00022729"/>
    </source>
</evidence>
<feature type="domain" description="RagB/SusD" evidence="6">
    <location>
        <begin position="301"/>
        <end position="510"/>
    </location>
</feature>
<dbReference type="AlphaFoldDB" id="A0AAE3SG10"/>
<protein>
    <submittedName>
        <fullName evidence="8">RagB/SusD family nutrient uptake outer membrane protein</fullName>
    </submittedName>
</protein>
<dbReference type="Pfam" id="PF14322">
    <property type="entry name" value="SusD-like_3"/>
    <property type="match status" value="1"/>
</dbReference>